<dbReference type="GO" id="GO:0032839">
    <property type="term" value="C:dendrite cytoplasm"/>
    <property type="evidence" value="ECO:0007669"/>
    <property type="project" value="GOC"/>
</dbReference>
<dbReference type="InterPro" id="IPR014720">
    <property type="entry name" value="dsRBD_dom"/>
</dbReference>
<feature type="compositionally biased region" description="Low complexity" evidence="3">
    <location>
        <begin position="423"/>
        <end position="434"/>
    </location>
</feature>
<evidence type="ECO:0000259" key="4">
    <source>
        <dbReference type="PROSITE" id="PS50137"/>
    </source>
</evidence>
<dbReference type="PANTHER" id="PTHR46054">
    <property type="entry name" value="MATERNAL EFFECT PROTEIN STAUFEN"/>
    <property type="match status" value="1"/>
</dbReference>
<dbReference type="FunFam" id="3.30.160.20:FF:000007">
    <property type="entry name" value="Double-stranded RNA-binding protein Staufen homolog 1"/>
    <property type="match status" value="1"/>
</dbReference>
<dbReference type="Proteomes" id="UP001283361">
    <property type="component" value="Unassembled WGS sequence"/>
</dbReference>
<keyword evidence="6" id="KW-1185">Reference proteome</keyword>
<name>A0AAE0ZXB2_9GAST</name>
<dbReference type="GO" id="GO:0008298">
    <property type="term" value="P:intracellular mRNA localization"/>
    <property type="evidence" value="ECO:0007669"/>
    <property type="project" value="TreeGrafter"/>
</dbReference>
<organism evidence="5 6">
    <name type="scientific">Elysia crispata</name>
    <name type="common">lettuce slug</name>
    <dbReference type="NCBI Taxonomy" id="231223"/>
    <lineage>
        <taxon>Eukaryota</taxon>
        <taxon>Metazoa</taxon>
        <taxon>Spiralia</taxon>
        <taxon>Lophotrochozoa</taxon>
        <taxon>Mollusca</taxon>
        <taxon>Gastropoda</taxon>
        <taxon>Heterobranchia</taxon>
        <taxon>Euthyneura</taxon>
        <taxon>Panpulmonata</taxon>
        <taxon>Sacoglossa</taxon>
        <taxon>Placobranchoidea</taxon>
        <taxon>Plakobranchidae</taxon>
        <taxon>Elysia</taxon>
    </lineage>
</organism>
<dbReference type="EMBL" id="JAWDGP010003117">
    <property type="protein sequence ID" value="KAK3777175.1"/>
    <property type="molecule type" value="Genomic_DNA"/>
</dbReference>
<reference evidence="5" key="1">
    <citation type="journal article" date="2023" name="G3 (Bethesda)">
        <title>A reference genome for the long-term kleptoplast-retaining sea slug Elysia crispata morphotype clarki.</title>
        <authorList>
            <person name="Eastman K.E."/>
            <person name="Pendleton A.L."/>
            <person name="Shaikh M.A."/>
            <person name="Suttiyut T."/>
            <person name="Ogas R."/>
            <person name="Tomko P."/>
            <person name="Gavelis G."/>
            <person name="Widhalm J.R."/>
            <person name="Wisecaver J.H."/>
        </authorList>
    </citation>
    <scope>NUCLEOTIDE SEQUENCE</scope>
    <source>
        <strain evidence="5">ECLA1</strain>
    </source>
</reference>
<evidence type="ECO:0000313" key="6">
    <source>
        <dbReference type="Proteomes" id="UP001283361"/>
    </source>
</evidence>
<dbReference type="PANTHER" id="PTHR46054:SF3">
    <property type="entry name" value="MATERNAL EFFECT PROTEIN STAUFEN"/>
    <property type="match status" value="1"/>
</dbReference>
<dbReference type="GO" id="GO:0043025">
    <property type="term" value="C:neuronal cell body"/>
    <property type="evidence" value="ECO:0007669"/>
    <property type="project" value="TreeGrafter"/>
</dbReference>
<dbReference type="FunFam" id="3.30.160.20:FF:000024">
    <property type="entry name" value="double-stranded RNA-binding protein Staufen homolog 1 isoform X1"/>
    <property type="match status" value="1"/>
</dbReference>
<dbReference type="GO" id="GO:0035418">
    <property type="term" value="P:protein localization to synapse"/>
    <property type="evidence" value="ECO:0007669"/>
    <property type="project" value="TreeGrafter"/>
</dbReference>
<dbReference type="Gene3D" id="3.30.160.20">
    <property type="match status" value="4"/>
</dbReference>
<feature type="compositionally biased region" description="Low complexity" evidence="3">
    <location>
        <begin position="352"/>
        <end position="367"/>
    </location>
</feature>
<feature type="region of interest" description="Disordered" evidence="3">
    <location>
        <begin position="232"/>
        <end position="251"/>
    </location>
</feature>
<sequence>MQVDSLRAPRNNPVLKALFALDPKVFGFAATAIALRKLPQHVVPVFAPKFDHEIMAMQSDMEIEEYNQFIRAGRDPRYRGGGVLWPLRCHYVTRAFYVSLRVGHREFIGDGPTRQAARHNAAQKALRILKNLPEQNEPKENKAPSEQAENVTDGEPIDVNDGLKSEISLVHEVALRWNMLVTFEVIRETGPPHMKTFVTRCTVSDKVTEGEGNSKKTSKKKAAELMLEELHKLPPPPAPAISRPKGKMQMNKKKNRNIIKSELQQQKADPNYGVGINPISRLIQIMQAQKKKEPVYTLMSERGLPRRREFVMQVEVEEKSCTGTGPNKKLAKRAAAEAMLLILGYTKPSPQPAKSSIKSSSGEGSHSIGDKKVTFVGDASDLDQKVVVPVINLPNQVSSPLAQQRVPGLLHLPPSATGRSPLSNSVSSRPVQSSILKPSLRPELQLRELCKALDQHLEIDDFTKDRQVLLNTSPGLQWAKTLVKRNFHGSSNTLESSRDMAALDALKMLVLGKVKEVHPGGDG</sequence>
<feature type="domain" description="DRBM" evidence="4">
    <location>
        <begin position="277"/>
        <end position="345"/>
    </location>
</feature>
<gene>
    <name evidence="5" type="ORF">RRG08_010829</name>
</gene>
<dbReference type="SUPFAM" id="SSF54768">
    <property type="entry name" value="dsRNA-binding domain-like"/>
    <property type="match status" value="3"/>
</dbReference>
<proteinExistence type="predicted"/>
<evidence type="ECO:0000256" key="1">
    <source>
        <dbReference type="ARBA" id="ARBA00022884"/>
    </source>
</evidence>
<feature type="domain" description="DRBM" evidence="4">
    <location>
        <begin position="96"/>
        <end position="131"/>
    </location>
</feature>
<dbReference type="GO" id="GO:0098964">
    <property type="term" value="P:anterograde dendritic transport of messenger ribonucleoprotein complex"/>
    <property type="evidence" value="ECO:0007669"/>
    <property type="project" value="TreeGrafter"/>
</dbReference>
<dbReference type="CDD" id="cd19860">
    <property type="entry name" value="DSRM_STAU_rpt4"/>
    <property type="match status" value="1"/>
</dbReference>
<dbReference type="GO" id="GO:0005886">
    <property type="term" value="C:plasma membrane"/>
    <property type="evidence" value="ECO:0007669"/>
    <property type="project" value="TreeGrafter"/>
</dbReference>
<feature type="domain" description="DRBM" evidence="4">
    <location>
        <begin position="165"/>
        <end position="232"/>
    </location>
</feature>
<evidence type="ECO:0000256" key="2">
    <source>
        <dbReference type="PROSITE-ProRule" id="PRU00266"/>
    </source>
</evidence>
<keyword evidence="1 2" id="KW-0694">RNA-binding</keyword>
<feature type="region of interest" description="Disordered" evidence="3">
    <location>
        <begin position="409"/>
        <end position="434"/>
    </location>
</feature>
<dbReference type="AlphaFoldDB" id="A0AAE0ZXB2"/>
<dbReference type="GO" id="GO:0010494">
    <property type="term" value="C:cytoplasmic stress granule"/>
    <property type="evidence" value="ECO:0007669"/>
    <property type="project" value="TreeGrafter"/>
</dbReference>
<accession>A0AAE0ZXB2</accession>
<dbReference type="GO" id="GO:0003725">
    <property type="term" value="F:double-stranded RNA binding"/>
    <property type="evidence" value="ECO:0007669"/>
    <property type="project" value="TreeGrafter"/>
</dbReference>
<feature type="region of interest" description="Disordered" evidence="3">
    <location>
        <begin position="347"/>
        <end position="369"/>
    </location>
</feature>
<dbReference type="PROSITE" id="PS50137">
    <property type="entry name" value="DS_RBD"/>
    <property type="match status" value="3"/>
</dbReference>
<evidence type="ECO:0000256" key="3">
    <source>
        <dbReference type="SAM" id="MobiDB-lite"/>
    </source>
</evidence>
<dbReference type="SMART" id="SM00358">
    <property type="entry name" value="DSRM"/>
    <property type="match status" value="3"/>
</dbReference>
<dbReference type="Pfam" id="PF00035">
    <property type="entry name" value="dsrm"/>
    <property type="match status" value="2"/>
</dbReference>
<dbReference type="GO" id="GO:0007281">
    <property type="term" value="P:germ cell development"/>
    <property type="evidence" value="ECO:0007669"/>
    <property type="project" value="TreeGrafter"/>
</dbReference>
<dbReference type="GO" id="GO:0003729">
    <property type="term" value="F:mRNA binding"/>
    <property type="evidence" value="ECO:0007669"/>
    <property type="project" value="TreeGrafter"/>
</dbReference>
<evidence type="ECO:0000313" key="5">
    <source>
        <dbReference type="EMBL" id="KAK3777175.1"/>
    </source>
</evidence>
<feature type="region of interest" description="Disordered" evidence="3">
    <location>
        <begin position="131"/>
        <end position="160"/>
    </location>
</feature>
<feature type="non-terminal residue" evidence="5">
    <location>
        <position position="1"/>
    </location>
</feature>
<dbReference type="InterPro" id="IPR051740">
    <property type="entry name" value="DRBM-containing_protein"/>
</dbReference>
<comment type="caution">
    <text evidence="5">The sequence shown here is derived from an EMBL/GenBank/DDBJ whole genome shotgun (WGS) entry which is preliminary data.</text>
</comment>
<protein>
    <recommendedName>
        <fullName evidence="4">DRBM domain-containing protein</fullName>
    </recommendedName>
</protein>